<dbReference type="Proteomes" id="UP000505306">
    <property type="component" value="Chromosome"/>
</dbReference>
<keyword evidence="3" id="KW-1185">Reference proteome</keyword>
<feature type="transmembrane region" description="Helical" evidence="1">
    <location>
        <begin position="282"/>
        <end position="307"/>
    </location>
</feature>
<feature type="transmembrane region" description="Helical" evidence="1">
    <location>
        <begin position="12"/>
        <end position="29"/>
    </location>
</feature>
<dbReference type="KEGG" id="mgel:G5B37_07760"/>
<sequence length="314" mass="35409">MMASHKTTQYWLVALKVLVLVLAFGYLFYKIRSDGSSLAPIISQSFKDVSILLPVSFLGLAICNWLLEILRWKVSVNTTYTLSFLGATKQSLGSLTASLITPNRIGEYGAKALYYLPEKRKKIVFLNFVHGSSQLVTTLLFGIPAVVYFIFTYGISIAVNRGLIFVFILLVLVILGYVFRKKQLGIKGLSLQNMWTHFKRLPKTSLFQILVLSVMRYLIFSTLFYLLLIFFGATSSYVAAAPVIFSMYLLVSIIPSFFVLDVVIRGGVSLWLFSFLDIPDMTVLATVFIMWILNVVLPAILGGYYVFTFKPQQQ</sequence>
<dbReference type="EMBL" id="CP049057">
    <property type="protein sequence ID" value="QIE59462.1"/>
    <property type="molecule type" value="Genomic_DNA"/>
</dbReference>
<keyword evidence="1" id="KW-0472">Membrane</keyword>
<organism evidence="2 3">
    <name type="scientific">Rasiella rasia</name>
    <dbReference type="NCBI Taxonomy" id="2744027"/>
    <lineage>
        <taxon>Bacteria</taxon>
        <taxon>Pseudomonadati</taxon>
        <taxon>Bacteroidota</taxon>
        <taxon>Flavobacteriia</taxon>
        <taxon>Flavobacteriales</taxon>
        <taxon>Flavobacteriaceae</taxon>
        <taxon>Rasiella</taxon>
    </lineage>
</organism>
<protein>
    <submittedName>
        <fullName evidence="2">Uncharacterized protein</fullName>
    </submittedName>
</protein>
<reference evidence="2 3" key="1">
    <citation type="submission" date="2020-02" db="EMBL/GenBank/DDBJ databases">
        <title>Complete genome sequence of Flavobacteriaceae bacterium.</title>
        <authorList>
            <person name="Kim S.-J."/>
            <person name="Kim Y.-S."/>
            <person name="Kim K.-H."/>
        </authorList>
    </citation>
    <scope>NUCLEOTIDE SEQUENCE [LARGE SCALE GENOMIC DNA]</scope>
    <source>
        <strain evidence="2 3">RR4-40</strain>
    </source>
</reference>
<evidence type="ECO:0000313" key="2">
    <source>
        <dbReference type="EMBL" id="QIE59462.1"/>
    </source>
</evidence>
<keyword evidence="1" id="KW-0812">Transmembrane</keyword>
<dbReference type="RefSeq" id="WP_164679477.1">
    <property type="nucleotide sequence ID" value="NZ_CP049057.1"/>
</dbReference>
<evidence type="ECO:0000256" key="1">
    <source>
        <dbReference type="SAM" id="Phobius"/>
    </source>
</evidence>
<dbReference type="AlphaFoldDB" id="A0A6G6GLN3"/>
<feature type="transmembrane region" description="Helical" evidence="1">
    <location>
        <begin position="124"/>
        <end position="151"/>
    </location>
</feature>
<accession>A0A6G6GLN3</accession>
<name>A0A6G6GLN3_9FLAO</name>
<feature type="transmembrane region" description="Helical" evidence="1">
    <location>
        <begin position="49"/>
        <end position="67"/>
    </location>
</feature>
<feature type="transmembrane region" description="Helical" evidence="1">
    <location>
        <begin position="157"/>
        <end position="179"/>
    </location>
</feature>
<gene>
    <name evidence="2" type="ORF">G5B37_07760</name>
</gene>
<keyword evidence="1" id="KW-1133">Transmembrane helix</keyword>
<proteinExistence type="predicted"/>
<evidence type="ECO:0000313" key="3">
    <source>
        <dbReference type="Proteomes" id="UP000505306"/>
    </source>
</evidence>